<organism evidence="1 2">
    <name type="scientific">Dryococelus australis</name>
    <dbReference type="NCBI Taxonomy" id="614101"/>
    <lineage>
        <taxon>Eukaryota</taxon>
        <taxon>Metazoa</taxon>
        <taxon>Ecdysozoa</taxon>
        <taxon>Arthropoda</taxon>
        <taxon>Hexapoda</taxon>
        <taxon>Insecta</taxon>
        <taxon>Pterygota</taxon>
        <taxon>Neoptera</taxon>
        <taxon>Polyneoptera</taxon>
        <taxon>Phasmatodea</taxon>
        <taxon>Verophasmatodea</taxon>
        <taxon>Anareolatae</taxon>
        <taxon>Phasmatidae</taxon>
        <taxon>Eurycanthinae</taxon>
        <taxon>Dryococelus</taxon>
    </lineage>
</organism>
<proteinExistence type="predicted"/>
<accession>A0ABQ9IGW5</accession>
<keyword evidence="2" id="KW-1185">Reference proteome</keyword>
<protein>
    <submittedName>
        <fullName evidence="1">Uncharacterized protein</fullName>
    </submittedName>
</protein>
<evidence type="ECO:0000313" key="2">
    <source>
        <dbReference type="Proteomes" id="UP001159363"/>
    </source>
</evidence>
<dbReference type="Proteomes" id="UP001159363">
    <property type="component" value="Chromosome 1"/>
</dbReference>
<name>A0ABQ9IGW5_9NEOP</name>
<comment type="caution">
    <text evidence="1">The sequence shown here is derived from an EMBL/GenBank/DDBJ whole genome shotgun (WGS) entry which is preliminary data.</text>
</comment>
<gene>
    <name evidence="1" type="ORF">PR048_000932</name>
</gene>
<reference evidence="1 2" key="1">
    <citation type="submission" date="2023-02" db="EMBL/GenBank/DDBJ databases">
        <title>LHISI_Scaffold_Assembly.</title>
        <authorList>
            <person name="Stuart O.P."/>
            <person name="Cleave R."/>
            <person name="Magrath M.J.L."/>
            <person name="Mikheyev A.S."/>
        </authorList>
    </citation>
    <scope>NUCLEOTIDE SEQUENCE [LARGE SCALE GENOMIC DNA]</scope>
    <source>
        <strain evidence="1">Daus_M_001</strain>
        <tissue evidence="1">Leg muscle</tissue>
    </source>
</reference>
<dbReference type="EMBL" id="JARBHB010000001">
    <property type="protein sequence ID" value="KAJ8895596.1"/>
    <property type="molecule type" value="Genomic_DNA"/>
</dbReference>
<sequence length="100" mass="11410">MLYPKYTKLYPKECGKYYLVGTVHTSPTNILEMSKANYYNNTKYIATWQNCQTWVKELAYKMGGEVAKKIDEFKTLKEANPVVAVVGKKKNAVGLRSFSS</sequence>
<evidence type="ECO:0000313" key="1">
    <source>
        <dbReference type="EMBL" id="KAJ8895596.1"/>
    </source>
</evidence>